<evidence type="ECO:0000256" key="7">
    <source>
        <dbReference type="ARBA" id="ARBA00023136"/>
    </source>
</evidence>
<evidence type="ECO:0000313" key="11">
    <source>
        <dbReference type="EMBL" id="EIW76239.1"/>
    </source>
</evidence>
<dbReference type="InterPro" id="IPR001499">
    <property type="entry name" value="GPCR_STE3"/>
</dbReference>
<keyword evidence="8" id="KW-0675">Receptor</keyword>
<sequence length="180" mass="20441">IEQIGCYPITANTPASYLLVFMWPFIFGIASAIYVCLTLRIALRRNSFINETLRDSKHMTTGQYWCLMAWISLVILCTIPLGLSNIVISSSGDMVSYVVVGDIPTYSAAQWRSFPAERILLELARWIYPICAFIMFTCFGFDRRALKFYRKAQEVFREIGSIVADGLSIWFSVTFSPKTG</sequence>
<feature type="transmembrane region" description="Helical" evidence="10">
    <location>
        <begin position="21"/>
        <end position="43"/>
    </location>
</feature>
<feature type="transmembrane region" description="Helical" evidence="10">
    <location>
        <begin position="123"/>
        <end position="141"/>
    </location>
</feature>
<gene>
    <name evidence="11" type="ORF">CONPUDRAFT_64657</name>
</gene>
<keyword evidence="7 10" id="KW-0472">Membrane</keyword>
<dbReference type="PANTHER" id="PTHR28097:SF1">
    <property type="entry name" value="PHEROMONE A FACTOR RECEPTOR"/>
    <property type="match status" value="1"/>
</dbReference>
<organism evidence="11 12">
    <name type="scientific">Coniophora puteana (strain RWD-64-598)</name>
    <name type="common">Brown rot fungus</name>
    <dbReference type="NCBI Taxonomy" id="741705"/>
    <lineage>
        <taxon>Eukaryota</taxon>
        <taxon>Fungi</taxon>
        <taxon>Dikarya</taxon>
        <taxon>Basidiomycota</taxon>
        <taxon>Agaricomycotina</taxon>
        <taxon>Agaricomycetes</taxon>
        <taxon>Agaricomycetidae</taxon>
        <taxon>Boletales</taxon>
        <taxon>Coniophorineae</taxon>
        <taxon>Coniophoraceae</taxon>
        <taxon>Coniophora</taxon>
    </lineage>
</organism>
<evidence type="ECO:0000256" key="10">
    <source>
        <dbReference type="SAM" id="Phobius"/>
    </source>
</evidence>
<evidence type="ECO:0000256" key="6">
    <source>
        <dbReference type="ARBA" id="ARBA00023040"/>
    </source>
</evidence>
<evidence type="ECO:0000256" key="1">
    <source>
        <dbReference type="ARBA" id="ARBA00004141"/>
    </source>
</evidence>
<keyword evidence="3" id="KW-0589">Pheromone response</keyword>
<dbReference type="GO" id="GO:0005886">
    <property type="term" value="C:plasma membrane"/>
    <property type="evidence" value="ECO:0007669"/>
    <property type="project" value="TreeGrafter"/>
</dbReference>
<dbReference type="PRINTS" id="PR00899">
    <property type="entry name" value="GPCRSTE3"/>
</dbReference>
<evidence type="ECO:0000313" key="12">
    <source>
        <dbReference type="Proteomes" id="UP000053558"/>
    </source>
</evidence>
<feature type="transmembrane region" description="Helical" evidence="10">
    <location>
        <begin position="64"/>
        <end position="88"/>
    </location>
</feature>
<dbReference type="RefSeq" id="XP_007773350.1">
    <property type="nucleotide sequence ID" value="XM_007775160.1"/>
</dbReference>
<accession>A0A5M3MAJ7</accession>
<evidence type="ECO:0000256" key="3">
    <source>
        <dbReference type="ARBA" id="ARBA00022507"/>
    </source>
</evidence>
<evidence type="ECO:0000256" key="9">
    <source>
        <dbReference type="ARBA" id="ARBA00023224"/>
    </source>
</evidence>
<evidence type="ECO:0000256" key="4">
    <source>
        <dbReference type="ARBA" id="ARBA00022692"/>
    </source>
</evidence>
<dbReference type="Proteomes" id="UP000053558">
    <property type="component" value="Unassembled WGS sequence"/>
</dbReference>
<dbReference type="AlphaFoldDB" id="A0A5M3MAJ7"/>
<keyword evidence="12" id="KW-1185">Reference proteome</keyword>
<name>A0A5M3MAJ7_CONPW</name>
<feature type="non-terminal residue" evidence="11">
    <location>
        <position position="1"/>
    </location>
</feature>
<dbReference type="GO" id="GO:0000750">
    <property type="term" value="P:pheromone-dependent signal transduction involved in conjugation with cellular fusion"/>
    <property type="evidence" value="ECO:0007669"/>
    <property type="project" value="TreeGrafter"/>
</dbReference>
<keyword evidence="5 10" id="KW-1133">Transmembrane helix</keyword>
<dbReference type="GeneID" id="19208375"/>
<keyword evidence="6" id="KW-0297">G-protein coupled receptor</keyword>
<dbReference type="KEGG" id="cput:CONPUDRAFT_64657"/>
<proteinExistence type="inferred from homology"/>
<comment type="caution">
    <text evidence="11">The sequence shown here is derived from an EMBL/GenBank/DDBJ whole genome shotgun (WGS) entry which is preliminary data.</text>
</comment>
<evidence type="ECO:0000256" key="2">
    <source>
        <dbReference type="ARBA" id="ARBA00011085"/>
    </source>
</evidence>
<dbReference type="PANTHER" id="PTHR28097">
    <property type="entry name" value="PHEROMONE A FACTOR RECEPTOR"/>
    <property type="match status" value="1"/>
</dbReference>
<protein>
    <recommendedName>
        <fullName evidence="13">Fungal pheromone STE3G-protein-coupled receptor</fullName>
    </recommendedName>
</protein>
<dbReference type="EMBL" id="JH711586">
    <property type="protein sequence ID" value="EIW76239.1"/>
    <property type="molecule type" value="Genomic_DNA"/>
</dbReference>
<dbReference type="Pfam" id="PF02076">
    <property type="entry name" value="STE3"/>
    <property type="match status" value="1"/>
</dbReference>
<comment type="similarity">
    <text evidence="2">Belongs to the G-protein coupled receptor 4 family.</text>
</comment>
<evidence type="ECO:0000256" key="5">
    <source>
        <dbReference type="ARBA" id="ARBA00022989"/>
    </source>
</evidence>
<dbReference type="GO" id="GO:0004932">
    <property type="term" value="F:mating-type factor pheromone receptor activity"/>
    <property type="evidence" value="ECO:0007669"/>
    <property type="project" value="InterPro"/>
</dbReference>
<comment type="subcellular location">
    <subcellularLocation>
        <location evidence="1">Membrane</location>
        <topology evidence="1">Multi-pass membrane protein</topology>
    </subcellularLocation>
</comment>
<reference evidence="12" key="1">
    <citation type="journal article" date="2012" name="Science">
        <title>The Paleozoic origin of enzymatic lignin decomposition reconstructed from 31 fungal genomes.</title>
        <authorList>
            <person name="Floudas D."/>
            <person name="Binder M."/>
            <person name="Riley R."/>
            <person name="Barry K."/>
            <person name="Blanchette R.A."/>
            <person name="Henrissat B."/>
            <person name="Martinez A.T."/>
            <person name="Otillar R."/>
            <person name="Spatafora J.W."/>
            <person name="Yadav J.S."/>
            <person name="Aerts A."/>
            <person name="Benoit I."/>
            <person name="Boyd A."/>
            <person name="Carlson A."/>
            <person name="Copeland A."/>
            <person name="Coutinho P.M."/>
            <person name="de Vries R.P."/>
            <person name="Ferreira P."/>
            <person name="Findley K."/>
            <person name="Foster B."/>
            <person name="Gaskell J."/>
            <person name="Glotzer D."/>
            <person name="Gorecki P."/>
            <person name="Heitman J."/>
            <person name="Hesse C."/>
            <person name="Hori C."/>
            <person name="Igarashi K."/>
            <person name="Jurgens J.A."/>
            <person name="Kallen N."/>
            <person name="Kersten P."/>
            <person name="Kohler A."/>
            <person name="Kuees U."/>
            <person name="Kumar T.K.A."/>
            <person name="Kuo A."/>
            <person name="LaButti K."/>
            <person name="Larrondo L.F."/>
            <person name="Lindquist E."/>
            <person name="Ling A."/>
            <person name="Lombard V."/>
            <person name="Lucas S."/>
            <person name="Lundell T."/>
            <person name="Martin R."/>
            <person name="McLaughlin D.J."/>
            <person name="Morgenstern I."/>
            <person name="Morin E."/>
            <person name="Murat C."/>
            <person name="Nagy L.G."/>
            <person name="Nolan M."/>
            <person name="Ohm R.A."/>
            <person name="Patyshakuliyeva A."/>
            <person name="Rokas A."/>
            <person name="Ruiz-Duenas F.J."/>
            <person name="Sabat G."/>
            <person name="Salamov A."/>
            <person name="Samejima M."/>
            <person name="Schmutz J."/>
            <person name="Slot J.C."/>
            <person name="St John F."/>
            <person name="Stenlid J."/>
            <person name="Sun H."/>
            <person name="Sun S."/>
            <person name="Syed K."/>
            <person name="Tsang A."/>
            <person name="Wiebenga A."/>
            <person name="Young D."/>
            <person name="Pisabarro A."/>
            <person name="Eastwood D.C."/>
            <person name="Martin F."/>
            <person name="Cullen D."/>
            <person name="Grigoriev I.V."/>
            <person name="Hibbett D.S."/>
        </authorList>
    </citation>
    <scope>NUCLEOTIDE SEQUENCE [LARGE SCALE GENOMIC DNA]</scope>
    <source>
        <strain evidence="12">RWD-64-598 SS2</strain>
    </source>
</reference>
<evidence type="ECO:0000256" key="8">
    <source>
        <dbReference type="ARBA" id="ARBA00023170"/>
    </source>
</evidence>
<evidence type="ECO:0008006" key="13">
    <source>
        <dbReference type="Google" id="ProtNLM"/>
    </source>
</evidence>
<keyword evidence="9" id="KW-0807">Transducer</keyword>
<keyword evidence="4 10" id="KW-0812">Transmembrane</keyword>